<dbReference type="PANTHER" id="PTHR35870">
    <property type="entry name" value="PROTEIN, PUTATIVE (AFU_ORTHOLOGUE AFUA_5G03330)-RELATED"/>
    <property type="match status" value="1"/>
</dbReference>
<reference evidence="3 4" key="1">
    <citation type="journal article" date="2018" name="New Phytol.">
        <title>Phylogenomics of Endogonaceae and evolution of mycorrhizas within Mucoromycota.</title>
        <authorList>
            <person name="Chang Y."/>
            <person name="Desiro A."/>
            <person name="Na H."/>
            <person name="Sandor L."/>
            <person name="Lipzen A."/>
            <person name="Clum A."/>
            <person name="Barry K."/>
            <person name="Grigoriev I.V."/>
            <person name="Martin F.M."/>
            <person name="Stajich J.E."/>
            <person name="Smith M.E."/>
            <person name="Bonito G."/>
            <person name="Spatafora J.W."/>
        </authorList>
    </citation>
    <scope>NUCLEOTIDE SEQUENCE [LARGE SCALE GENOMIC DNA]</scope>
    <source>
        <strain evidence="3 4">AD002</strain>
    </source>
</reference>
<dbReference type="Proteomes" id="UP000274822">
    <property type="component" value="Unassembled WGS sequence"/>
</dbReference>
<evidence type="ECO:0000313" key="4">
    <source>
        <dbReference type="Proteomes" id="UP000274822"/>
    </source>
</evidence>
<evidence type="ECO:0000256" key="2">
    <source>
        <dbReference type="SAM" id="MobiDB-lite"/>
    </source>
</evidence>
<evidence type="ECO:0000256" key="1">
    <source>
        <dbReference type="ARBA" id="ARBA00023002"/>
    </source>
</evidence>
<accession>A0A433P652</accession>
<gene>
    <name evidence="3" type="ORF">BC938DRAFT_478258</name>
</gene>
<proteinExistence type="predicted"/>
<dbReference type="Pfam" id="PF14027">
    <property type="entry name" value="Questin_oxidase"/>
    <property type="match status" value="1"/>
</dbReference>
<dbReference type="PANTHER" id="PTHR35870:SF6">
    <property type="entry name" value="MGS207 PROTEIN"/>
    <property type="match status" value="1"/>
</dbReference>
<organism evidence="3 4">
    <name type="scientific">Jimgerdemannia flammicorona</name>
    <dbReference type="NCBI Taxonomy" id="994334"/>
    <lineage>
        <taxon>Eukaryota</taxon>
        <taxon>Fungi</taxon>
        <taxon>Fungi incertae sedis</taxon>
        <taxon>Mucoromycota</taxon>
        <taxon>Mucoromycotina</taxon>
        <taxon>Endogonomycetes</taxon>
        <taxon>Endogonales</taxon>
        <taxon>Endogonaceae</taxon>
        <taxon>Jimgerdemannia</taxon>
    </lineage>
</organism>
<protein>
    <submittedName>
        <fullName evidence="3">Uncharacterized protein</fullName>
    </submittedName>
</protein>
<feature type="region of interest" description="Disordered" evidence="2">
    <location>
        <begin position="184"/>
        <end position="214"/>
    </location>
</feature>
<dbReference type="EMBL" id="RBNJ01031729">
    <property type="protein sequence ID" value="RUS12955.1"/>
    <property type="molecule type" value="Genomic_DNA"/>
</dbReference>
<comment type="caution">
    <text evidence="3">The sequence shown here is derived from an EMBL/GenBank/DDBJ whole genome shotgun (WGS) entry which is preliminary data.</text>
</comment>
<evidence type="ECO:0000313" key="3">
    <source>
        <dbReference type="EMBL" id="RUS12955.1"/>
    </source>
</evidence>
<keyword evidence="4" id="KW-1185">Reference proteome</keyword>
<dbReference type="GO" id="GO:0016491">
    <property type="term" value="F:oxidoreductase activity"/>
    <property type="evidence" value="ECO:0007669"/>
    <property type="project" value="UniProtKB-KW"/>
</dbReference>
<name>A0A433P652_9FUNG</name>
<dbReference type="InterPro" id="IPR025337">
    <property type="entry name" value="Questin_oxidase-like"/>
</dbReference>
<sequence length="214" mass="23512">MAAYGYSLLPYSIGNAVHPLIHLGFGIELQRPLIVSEALAYTCIKYSPYGDLVEPEVTTGGDLSPFEIFEAIRLDPAFDTFPTDLRSKLSDEQVALVKTYLDKWNVGDNTKSLDDHLYSLAHAILLLYITTTTTTSPKPDFFLMHLLTSFHAYSPSPLICALRDTVQIALPSIHHHIRAARAAHPARRSDVPAARQVVGRDCGADDPTPGRAPT</sequence>
<dbReference type="AlphaFoldDB" id="A0A433P652"/>
<keyword evidence="1" id="KW-0560">Oxidoreductase</keyword>